<dbReference type="AlphaFoldDB" id="A0A644ZXN3"/>
<organism evidence="1">
    <name type="scientific">bioreactor metagenome</name>
    <dbReference type="NCBI Taxonomy" id="1076179"/>
    <lineage>
        <taxon>unclassified sequences</taxon>
        <taxon>metagenomes</taxon>
        <taxon>ecological metagenomes</taxon>
    </lineage>
</organism>
<proteinExistence type="predicted"/>
<comment type="caution">
    <text evidence="1">The sequence shown here is derived from an EMBL/GenBank/DDBJ whole genome shotgun (WGS) entry which is preliminary data.</text>
</comment>
<evidence type="ECO:0000313" key="1">
    <source>
        <dbReference type="EMBL" id="MPM45685.1"/>
    </source>
</evidence>
<evidence type="ECO:0008006" key="2">
    <source>
        <dbReference type="Google" id="ProtNLM"/>
    </source>
</evidence>
<name>A0A644ZXN3_9ZZZZ</name>
<accession>A0A644ZXN3</accession>
<protein>
    <recommendedName>
        <fullName evidence="2">DUF1570 domain-containing protein</fullName>
    </recommendedName>
</protein>
<reference evidence="1" key="1">
    <citation type="submission" date="2019-08" db="EMBL/GenBank/DDBJ databases">
        <authorList>
            <person name="Kucharzyk K."/>
            <person name="Murdoch R.W."/>
            <person name="Higgins S."/>
            <person name="Loffler F."/>
        </authorList>
    </citation>
    <scope>NUCLEOTIDE SEQUENCE</scope>
</reference>
<gene>
    <name evidence="1" type="ORF">SDC9_92375</name>
</gene>
<sequence>MFKKLLSRILPSEESSQPVEKTAASPAELPRMIEAAGVPPLDFEELLIVEQGLPVPDWDAVMEWTSEIGDAAGRDRVWGEMEVAWLVHLRAALGAHYRLVRRGSAIVLSSLDGVEAVAAAQFMNAAQQQIVKVLGGVAQAPEGAGHDILLVLDDEDTYYDYVARYYPDEGEFAFSGGMFISHGCGHFVTRKARDLKEIEPTIVHELTHGSLGHLPIPLWLNEGLAVNTEERLSPGQTQQHTARQRDAMHRKFWNARTIQEFWTGHSYSRPDEGNMLSYDLGRLLVRHLSADWPRFAEFANSALTDDGGAAAAREALGIDLGELVKALFEVDDPQQNWSPQPALWAQEALTEPLPAQRHCHAPVTM</sequence>
<dbReference type="EMBL" id="VSSQ01010974">
    <property type="protein sequence ID" value="MPM45685.1"/>
    <property type="molecule type" value="Genomic_DNA"/>
</dbReference>